<feature type="region of interest" description="Disordered" evidence="1">
    <location>
        <begin position="27"/>
        <end position="93"/>
    </location>
</feature>
<reference evidence="2" key="1">
    <citation type="submission" date="2022-10" db="EMBL/GenBank/DDBJ databases">
        <title>Culturing micro-colonial fungi from biological soil crusts in the Mojave desert and describing Neophaeococcomyces mojavensis, and introducing the new genera and species Taxawa tesnikishii.</title>
        <authorList>
            <person name="Kurbessoian T."/>
            <person name="Stajich J.E."/>
        </authorList>
    </citation>
    <scope>NUCLEOTIDE SEQUENCE</scope>
    <source>
        <strain evidence="2">TK_1</strain>
    </source>
</reference>
<comment type="caution">
    <text evidence="2">The sequence shown here is derived from an EMBL/GenBank/DDBJ whole genome shotgun (WGS) entry which is preliminary data.</text>
</comment>
<evidence type="ECO:0000256" key="1">
    <source>
        <dbReference type="SAM" id="MobiDB-lite"/>
    </source>
</evidence>
<organism evidence="2 3">
    <name type="scientific">Coniosporium apollinis</name>
    <dbReference type="NCBI Taxonomy" id="61459"/>
    <lineage>
        <taxon>Eukaryota</taxon>
        <taxon>Fungi</taxon>
        <taxon>Dikarya</taxon>
        <taxon>Ascomycota</taxon>
        <taxon>Pezizomycotina</taxon>
        <taxon>Dothideomycetes</taxon>
        <taxon>Dothideomycetes incertae sedis</taxon>
        <taxon>Coniosporium</taxon>
    </lineage>
</organism>
<dbReference type="Proteomes" id="UP001172684">
    <property type="component" value="Unassembled WGS sequence"/>
</dbReference>
<accession>A0ABQ9NHP1</accession>
<proteinExistence type="predicted"/>
<evidence type="ECO:0000313" key="3">
    <source>
        <dbReference type="Proteomes" id="UP001172684"/>
    </source>
</evidence>
<feature type="compositionally biased region" description="Basic and acidic residues" evidence="1">
    <location>
        <begin position="33"/>
        <end position="48"/>
    </location>
</feature>
<name>A0ABQ9NHP1_9PEZI</name>
<keyword evidence="3" id="KW-1185">Reference proteome</keyword>
<sequence length="255" mass="27856">MVDAFNGELRSALHNVDDLTAKLGRAVGTNADQRAKHPNDNLPHDKDKARKRARPSPSGNSDTRGAATDRRKSSSRHSSSSTTRKTSTNRKLPEYCALAGDRVDKGPYINSDGLPSAVQSAIEEMLERRGRADEAYRRLDSRSSLACVELLTQGSSGDYLYSKADGRNASCRRCVHSSRPCLVRVRDRKAHKRIRLVAVPLPKALREGKSNKDKAHWIAADPEADDDVEWAMLPARGGGDLFDVQTAVAPGEDAA</sequence>
<feature type="compositionally biased region" description="Low complexity" evidence="1">
    <location>
        <begin position="76"/>
        <end position="90"/>
    </location>
</feature>
<dbReference type="EMBL" id="JAPDRL010000175">
    <property type="protein sequence ID" value="KAJ9655393.1"/>
    <property type="molecule type" value="Genomic_DNA"/>
</dbReference>
<protein>
    <submittedName>
        <fullName evidence="2">Uncharacterized protein</fullName>
    </submittedName>
</protein>
<gene>
    <name evidence="2" type="ORF">H2201_008814</name>
</gene>
<evidence type="ECO:0000313" key="2">
    <source>
        <dbReference type="EMBL" id="KAJ9655393.1"/>
    </source>
</evidence>